<reference evidence="2 3" key="1">
    <citation type="submission" date="2020-08" db="EMBL/GenBank/DDBJ databases">
        <title>Croceimicrobium hydrocarbonivorans gen. nov., sp. nov., a novel marine bacterium isolated from a bacterial consortium that degrades polyethylene terephthalate.</title>
        <authorList>
            <person name="Liu R."/>
        </authorList>
    </citation>
    <scope>NUCLEOTIDE SEQUENCE [LARGE SCALE GENOMIC DNA]</scope>
    <source>
        <strain evidence="2 3">A20-9</strain>
    </source>
</reference>
<evidence type="ECO:0000259" key="1">
    <source>
        <dbReference type="Pfam" id="PF00561"/>
    </source>
</evidence>
<gene>
    <name evidence="2" type="ORF">H4K34_00460</name>
</gene>
<accession>A0A7H0VF44</accession>
<dbReference type="KEGG" id="chyd:H4K34_00460"/>
<dbReference type="SUPFAM" id="SSF53474">
    <property type="entry name" value="alpha/beta-Hydrolases"/>
    <property type="match status" value="1"/>
</dbReference>
<evidence type="ECO:0000313" key="3">
    <source>
        <dbReference type="Proteomes" id="UP000516305"/>
    </source>
</evidence>
<dbReference type="GO" id="GO:0016787">
    <property type="term" value="F:hydrolase activity"/>
    <property type="evidence" value="ECO:0007669"/>
    <property type="project" value="UniProtKB-KW"/>
</dbReference>
<keyword evidence="3" id="KW-1185">Reference proteome</keyword>
<name>A0A7H0VF44_9FLAO</name>
<dbReference type="InterPro" id="IPR029058">
    <property type="entry name" value="AB_hydrolase_fold"/>
</dbReference>
<proteinExistence type="predicted"/>
<dbReference type="AlphaFoldDB" id="A0A7H0VF44"/>
<dbReference type="RefSeq" id="WP_210758869.1">
    <property type="nucleotide sequence ID" value="NZ_CP060139.1"/>
</dbReference>
<dbReference type="Pfam" id="PF00561">
    <property type="entry name" value="Abhydrolase_1"/>
    <property type="match status" value="1"/>
</dbReference>
<dbReference type="Proteomes" id="UP000516305">
    <property type="component" value="Chromosome"/>
</dbReference>
<dbReference type="EMBL" id="CP060139">
    <property type="protein sequence ID" value="QNR24342.1"/>
    <property type="molecule type" value="Genomic_DNA"/>
</dbReference>
<organism evidence="2 3">
    <name type="scientific">Croceimicrobium hydrocarbonivorans</name>
    <dbReference type="NCBI Taxonomy" id="2761580"/>
    <lineage>
        <taxon>Bacteria</taxon>
        <taxon>Pseudomonadati</taxon>
        <taxon>Bacteroidota</taxon>
        <taxon>Flavobacteriia</taxon>
        <taxon>Flavobacteriales</taxon>
        <taxon>Owenweeksiaceae</taxon>
        <taxon>Croceimicrobium</taxon>
    </lineage>
</organism>
<dbReference type="Gene3D" id="3.40.50.1820">
    <property type="entry name" value="alpha/beta hydrolase"/>
    <property type="match status" value="1"/>
</dbReference>
<evidence type="ECO:0000313" key="2">
    <source>
        <dbReference type="EMBL" id="QNR24342.1"/>
    </source>
</evidence>
<keyword evidence="2" id="KW-0378">Hydrolase</keyword>
<sequence>MNPEVTPSFKIPKYLSRTARLLNRINVTWATSFALKLFFKPLPFPIPKREEDMRNRATKHELLTKNAREFLVFELRAEGPKVLMMHGWSGRGSQFFEIANFLHEKGFHILSIEAPEHGELQGGPTHMIDFVDSVEETCRRFGDIDFAIGHSLGGMVLFNVLARSFWFEKLVTIGSPASIENVVGDFCAKLEMDERVAKGIIDYIENQYHIKALEASSDYLCQVYRPEGLIVHDKQDQDVPVENARHMHQKWRGSRYIETEGLGHRRVLRDPEVHNAIYDFFKN</sequence>
<feature type="domain" description="AB hydrolase-1" evidence="1">
    <location>
        <begin position="82"/>
        <end position="164"/>
    </location>
</feature>
<protein>
    <submittedName>
        <fullName evidence="2">Alpha/beta fold hydrolase</fullName>
    </submittedName>
</protein>
<dbReference type="InterPro" id="IPR000073">
    <property type="entry name" value="AB_hydrolase_1"/>
</dbReference>